<evidence type="ECO:0008006" key="4">
    <source>
        <dbReference type="Google" id="ProtNLM"/>
    </source>
</evidence>
<accession>A0A0J6XE51</accession>
<evidence type="ECO:0000313" key="3">
    <source>
        <dbReference type="Proteomes" id="UP000035932"/>
    </source>
</evidence>
<evidence type="ECO:0000256" key="1">
    <source>
        <dbReference type="SAM" id="SignalP"/>
    </source>
</evidence>
<comment type="caution">
    <text evidence="2">The sequence shown here is derived from an EMBL/GenBank/DDBJ whole genome shotgun (WGS) entry which is preliminary data.</text>
</comment>
<sequence>MINSKSLRIALVALAASAAAFTAAPAQAAASAPVQARTQAATTVEIADLVDSPVSPMRCRDDGQGCPPVKEPADCTNHSAPQGLTSMSQHIRERMAERDISEDELQNAVRIGARTAVCQDNGRWKYTLGMSGGWLTVIVSWNGAGVTAWWN</sequence>
<dbReference type="PATRIC" id="fig|66430.4.peg.2385"/>
<gene>
    <name evidence="2" type="ORF">ACS04_30320</name>
</gene>
<evidence type="ECO:0000313" key="2">
    <source>
        <dbReference type="EMBL" id="KMO94225.1"/>
    </source>
</evidence>
<dbReference type="AlphaFoldDB" id="A0A0J6XE51"/>
<organism evidence="2 3">
    <name type="scientific">Streptomyces roseus</name>
    <dbReference type="NCBI Taxonomy" id="66430"/>
    <lineage>
        <taxon>Bacteria</taxon>
        <taxon>Bacillati</taxon>
        <taxon>Actinomycetota</taxon>
        <taxon>Actinomycetes</taxon>
        <taxon>Kitasatosporales</taxon>
        <taxon>Streptomycetaceae</taxon>
        <taxon>Streptomyces</taxon>
    </lineage>
</organism>
<name>A0A0J6XE51_9ACTN</name>
<keyword evidence="1" id="KW-0732">Signal</keyword>
<feature type="chain" id="PRO_5005284098" description="PepSY domain-containing protein" evidence="1">
    <location>
        <begin position="29"/>
        <end position="151"/>
    </location>
</feature>
<protein>
    <recommendedName>
        <fullName evidence="4">PepSY domain-containing protein</fullName>
    </recommendedName>
</protein>
<reference evidence="2 3" key="1">
    <citation type="submission" date="2015-06" db="EMBL/GenBank/DDBJ databases">
        <title>Recapitulation of the evolution of biosynthetic gene clusters reveals hidden chemical diversity on bacterial genomes.</title>
        <authorList>
            <person name="Cruz-Morales P."/>
            <person name="Martinez-Guerrero C."/>
            <person name="Morales-Escalante M.A."/>
            <person name="Yanez-Guerra L.A."/>
            <person name="Kopp J.F."/>
            <person name="Feldmann J."/>
            <person name="Ramos-Aboites H.E."/>
            <person name="Barona-Gomez F."/>
        </authorList>
    </citation>
    <scope>NUCLEOTIDE SEQUENCE [LARGE SCALE GENOMIC DNA]</scope>
    <source>
        <strain evidence="2 3">ATCC 31245</strain>
    </source>
</reference>
<dbReference type="RefSeq" id="WP_048480023.1">
    <property type="nucleotide sequence ID" value="NZ_JBIRUD010000019.1"/>
</dbReference>
<dbReference type="EMBL" id="LFML01000148">
    <property type="protein sequence ID" value="KMO94225.1"/>
    <property type="molecule type" value="Genomic_DNA"/>
</dbReference>
<dbReference type="OrthoDB" id="4236827at2"/>
<keyword evidence="3" id="KW-1185">Reference proteome</keyword>
<dbReference type="Proteomes" id="UP000035932">
    <property type="component" value="Unassembled WGS sequence"/>
</dbReference>
<feature type="signal peptide" evidence="1">
    <location>
        <begin position="1"/>
        <end position="28"/>
    </location>
</feature>
<proteinExistence type="predicted"/>